<dbReference type="GO" id="GO:0003677">
    <property type="term" value="F:DNA binding"/>
    <property type="evidence" value="ECO:0007669"/>
    <property type="project" value="InterPro"/>
</dbReference>
<gene>
    <name evidence="1" type="ORF">HMPREF0665_02439</name>
</gene>
<accession>D7NFT9</accession>
<protein>
    <recommendedName>
        <fullName evidence="3">HTH cro/C1-type domain-containing protein</fullName>
    </recommendedName>
</protein>
<sequence length="62" mass="7033">MKKLAIVKVAHRHGVTIPMIAEKLGLKERTLSWRMAQDMRLSFLREIAQAIGCDVPDLFIDA</sequence>
<name>D7NFT9_9BACT</name>
<evidence type="ECO:0000313" key="1">
    <source>
        <dbReference type="EMBL" id="EFI47575.1"/>
    </source>
</evidence>
<organism evidence="1 2">
    <name type="scientific">Segatella oris C735</name>
    <dbReference type="NCBI Taxonomy" id="563008"/>
    <lineage>
        <taxon>Bacteria</taxon>
        <taxon>Pseudomonadati</taxon>
        <taxon>Bacteroidota</taxon>
        <taxon>Bacteroidia</taxon>
        <taxon>Bacteroidales</taxon>
        <taxon>Prevotellaceae</taxon>
        <taxon>Segatella</taxon>
    </lineage>
</organism>
<evidence type="ECO:0008006" key="3">
    <source>
        <dbReference type="Google" id="ProtNLM"/>
    </source>
</evidence>
<dbReference type="EMBL" id="GL349574">
    <property type="protein sequence ID" value="EFI47575.1"/>
    <property type="molecule type" value="Genomic_DNA"/>
</dbReference>
<dbReference type="RefSeq" id="WP_004378694.1">
    <property type="nucleotide sequence ID" value="NZ_GL349574.1"/>
</dbReference>
<evidence type="ECO:0000313" key="2">
    <source>
        <dbReference type="Proteomes" id="UP000003805"/>
    </source>
</evidence>
<proteinExistence type="predicted"/>
<dbReference type="InterPro" id="IPR010982">
    <property type="entry name" value="Lambda_DNA-bd_dom_sf"/>
</dbReference>
<dbReference type="AlphaFoldDB" id="D7NFT9"/>
<reference evidence="1 2" key="1">
    <citation type="submission" date="2010-02" db="EMBL/GenBank/DDBJ databases">
        <title>The Genome Sequence of Prevotella oris strain C735.</title>
        <authorList>
            <consortium name="The Broad Institute Genome Sequencing Platform"/>
            <person name="Ward D."/>
            <person name="Feldgarden M."/>
            <person name="Earl A."/>
            <person name="Young S.K."/>
            <person name="Zeng Q."/>
            <person name="Koehrsen M."/>
            <person name="Alvarado L."/>
            <person name="Berlin A."/>
            <person name="Bochicchio J."/>
            <person name="Borenstein D."/>
            <person name="Chapman S.B."/>
            <person name="Chen Z."/>
            <person name="Engels R."/>
            <person name="Freedman E."/>
            <person name="Gellesch M."/>
            <person name="Goldberg J."/>
            <person name="Griggs A."/>
            <person name="Gujja S."/>
            <person name="Heilman E."/>
            <person name="Heiman D."/>
            <person name="Hepburn T."/>
            <person name="Howarth C."/>
            <person name="Jen D."/>
            <person name="Larson L."/>
            <person name="Mehta T."/>
            <person name="Park D."/>
            <person name="Pearson M."/>
            <person name="Roberts A."/>
            <person name="Saif S."/>
            <person name="Shea T."/>
            <person name="Shenoy N."/>
            <person name="Sisk P."/>
            <person name="Stolte C."/>
            <person name="Sykes S."/>
            <person name="Thomson T."/>
            <person name="Walk T."/>
            <person name="White J."/>
            <person name="Yandava C."/>
            <person name="Sibley C.D."/>
            <person name="Field T.R."/>
            <person name="Grinwis M."/>
            <person name="Eshaghurshan C.S."/>
            <person name="Surette M.G."/>
            <person name="Haas B."/>
            <person name="Nusbaum C."/>
            <person name="Birren B."/>
        </authorList>
    </citation>
    <scope>NUCLEOTIDE SEQUENCE [LARGE SCALE GENOMIC DNA]</scope>
    <source>
        <strain evidence="1 2">C735</strain>
    </source>
</reference>
<dbReference type="Proteomes" id="UP000003805">
    <property type="component" value="Unassembled WGS sequence"/>
</dbReference>
<dbReference type="SUPFAM" id="SSF47413">
    <property type="entry name" value="lambda repressor-like DNA-binding domains"/>
    <property type="match status" value="1"/>
</dbReference>
<dbReference type="HOGENOM" id="CLU_2900448_0_0_10"/>
<keyword evidence="2" id="KW-1185">Reference proteome</keyword>